<sequence>MALPTKVEPSILHQLAKGVAENGETKWKDLREKSLEELNTTAFPHKKIEEWRFTDLRPITRTDFVNLDEAGTLPATNIEQYFIPESDRSRLVFINGKFHEKYSSIGGLGKGVTVGNLSDHSEDETVKEYLNQLVNYEKDLFVPYNGLMFEDGAYIHLEKGAKAEAPIQVLNIYTDAKEPYVTTPRMLVVAEEESDVTIVEDHIGLSENRYMTIPVSEVKVKKGAHIHHVRIQRDSRDAIHVARPIAYVEKNSEYHAYTITLGGKLTRNEPRVIQEDEEVDFTLDGLVLIDGDQVADTHSVMDHRFSHAESHQLHKVVVNGNAHSIFNGKIFVRRDAQKIDSFQENRNLLLSLDGLVNAKPQLEIFADDVLCSHGATVGQLDPEEVFYLQSRGMTEEKAKEVLTYAFALETIENVKVESVHKLLIDEVYRYTKANNVEKVSA</sequence>
<dbReference type="SUPFAM" id="SSF101960">
    <property type="entry name" value="Stabilizer of iron transporter SufD"/>
    <property type="match status" value="1"/>
</dbReference>
<dbReference type="NCBIfam" id="TIGR01981">
    <property type="entry name" value="sufD"/>
    <property type="match status" value="1"/>
</dbReference>
<gene>
    <name evidence="4" type="primary">sufD</name>
    <name evidence="4" type="ORF">L6773_12725</name>
</gene>
<dbReference type="EMBL" id="JAKLWS010000016">
    <property type="protein sequence ID" value="MCG2589435.1"/>
    <property type="molecule type" value="Genomic_DNA"/>
</dbReference>
<dbReference type="InterPro" id="IPR011542">
    <property type="entry name" value="SUF_FeS_clus_asmbl_SufD"/>
</dbReference>
<evidence type="ECO:0000259" key="2">
    <source>
        <dbReference type="Pfam" id="PF01458"/>
    </source>
</evidence>
<reference evidence="4" key="1">
    <citation type="submission" date="2022-01" db="EMBL/GenBank/DDBJ databases">
        <authorList>
            <person name="Wang Y."/>
        </authorList>
    </citation>
    <scope>NUCLEOTIDE SEQUENCE</scope>
    <source>
        <strain evidence="4">WB101</strain>
    </source>
</reference>
<dbReference type="Proteomes" id="UP001165366">
    <property type="component" value="Unassembled WGS sequence"/>
</dbReference>
<evidence type="ECO:0000313" key="5">
    <source>
        <dbReference type="Proteomes" id="UP001165366"/>
    </source>
</evidence>
<proteinExistence type="inferred from homology"/>
<evidence type="ECO:0000313" key="4">
    <source>
        <dbReference type="EMBL" id="MCG2589435.1"/>
    </source>
</evidence>
<keyword evidence="5" id="KW-1185">Reference proteome</keyword>
<feature type="domain" description="SUF system FeS cluster assembly SufBD core" evidence="2">
    <location>
        <begin position="180"/>
        <end position="406"/>
    </location>
</feature>
<dbReference type="PANTHER" id="PTHR43575">
    <property type="entry name" value="PROTEIN ABCI7, CHLOROPLASTIC"/>
    <property type="match status" value="1"/>
</dbReference>
<evidence type="ECO:0000259" key="3">
    <source>
        <dbReference type="Pfam" id="PF19295"/>
    </source>
</evidence>
<comment type="similarity">
    <text evidence="1">Belongs to the iron-sulfur cluster assembly SufBD family.</text>
</comment>
<dbReference type="PANTHER" id="PTHR43575:SF1">
    <property type="entry name" value="PROTEIN ABCI7, CHLOROPLASTIC"/>
    <property type="match status" value="1"/>
</dbReference>
<reference evidence="4" key="2">
    <citation type="submission" date="2024-05" db="EMBL/GenBank/DDBJ databases">
        <title>Rhodohalobacter halophilus gen. nov., sp. nov., a moderately halophilic member of the family Balneolaceae.</title>
        <authorList>
            <person name="Xia J."/>
        </authorList>
    </citation>
    <scope>NUCLEOTIDE SEQUENCE</scope>
    <source>
        <strain evidence="4">WB101</strain>
    </source>
</reference>
<dbReference type="RefSeq" id="WP_237854796.1">
    <property type="nucleotide sequence ID" value="NZ_JAKLWS010000016.1"/>
</dbReference>
<name>A0ABS9KF05_9BACT</name>
<organism evidence="4 5">
    <name type="scientific">Rhodohalobacter sulfatireducens</name>
    <dbReference type="NCBI Taxonomy" id="2911366"/>
    <lineage>
        <taxon>Bacteria</taxon>
        <taxon>Pseudomonadati</taxon>
        <taxon>Balneolota</taxon>
        <taxon>Balneolia</taxon>
        <taxon>Balneolales</taxon>
        <taxon>Balneolaceae</taxon>
        <taxon>Rhodohalobacter</taxon>
    </lineage>
</organism>
<dbReference type="InterPro" id="IPR045595">
    <property type="entry name" value="SufBD_N"/>
</dbReference>
<dbReference type="InterPro" id="IPR037284">
    <property type="entry name" value="SUF_FeS_clus_asmbl_SufBD_sf"/>
</dbReference>
<protein>
    <submittedName>
        <fullName evidence="4">Fe-S cluster assembly protein SufD</fullName>
    </submittedName>
</protein>
<comment type="caution">
    <text evidence="4">The sequence shown here is derived from an EMBL/GenBank/DDBJ whole genome shotgun (WGS) entry which is preliminary data.</text>
</comment>
<dbReference type="InterPro" id="IPR000825">
    <property type="entry name" value="SUF_FeS_clus_asmbl_SufBD_core"/>
</dbReference>
<accession>A0ABS9KF05</accession>
<dbReference type="InterPro" id="IPR055346">
    <property type="entry name" value="Fe-S_cluster_assembly_SufBD"/>
</dbReference>
<dbReference type="Pfam" id="PF19295">
    <property type="entry name" value="SufBD_N"/>
    <property type="match status" value="1"/>
</dbReference>
<evidence type="ECO:0000256" key="1">
    <source>
        <dbReference type="ARBA" id="ARBA00043967"/>
    </source>
</evidence>
<feature type="domain" description="SUF system FeS cluster assembly SufBD N-terminal" evidence="3">
    <location>
        <begin position="23"/>
        <end position="169"/>
    </location>
</feature>
<dbReference type="Pfam" id="PF01458">
    <property type="entry name" value="SUFBD_core"/>
    <property type="match status" value="1"/>
</dbReference>